<keyword evidence="4" id="KW-0808">Transferase</keyword>
<feature type="modified residue" description="4-aspartylphosphate" evidence="6">
    <location>
        <position position="484"/>
    </location>
</feature>
<dbReference type="Gene3D" id="3.40.50.2300">
    <property type="match status" value="1"/>
</dbReference>
<evidence type="ECO:0000313" key="9">
    <source>
        <dbReference type="EMBL" id="MBC2771029.1"/>
    </source>
</evidence>
<dbReference type="InterPro" id="IPR029016">
    <property type="entry name" value="GAF-like_dom_sf"/>
</dbReference>
<dbReference type="InterPro" id="IPR003594">
    <property type="entry name" value="HATPase_dom"/>
</dbReference>
<dbReference type="SMART" id="SM00448">
    <property type="entry name" value="REC"/>
    <property type="match status" value="1"/>
</dbReference>
<dbReference type="PROSITE" id="PS50110">
    <property type="entry name" value="RESPONSE_REGULATORY"/>
    <property type="match status" value="1"/>
</dbReference>
<evidence type="ECO:0000256" key="5">
    <source>
        <dbReference type="ARBA" id="ARBA00022777"/>
    </source>
</evidence>
<dbReference type="GO" id="GO:0000155">
    <property type="term" value="F:phosphorelay sensor kinase activity"/>
    <property type="evidence" value="ECO:0007669"/>
    <property type="project" value="InterPro"/>
</dbReference>
<dbReference type="SUPFAM" id="SSF55781">
    <property type="entry name" value="GAF domain-like"/>
    <property type="match status" value="1"/>
</dbReference>
<dbReference type="PROSITE" id="PS50109">
    <property type="entry name" value="HIS_KIN"/>
    <property type="match status" value="1"/>
</dbReference>
<dbReference type="Proteomes" id="UP000545386">
    <property type="component" value="Unassembled WGS sequence"/>
</dbReference>
<organism evidence="9 10">
    <name type="scientific">Pusillimonas minor</name>
    <dbReference type="NCBI Taxonomy" id="2697024"/>
    <lineage>
        <taxon>Bacteria</taxon>
        <taxon>Pseudomonadati</taxon>
        <taxon>Pseudomonadota</taxon>
        <taxon>Betaproteobacteria</taxon>
        <taxon>Burkholderiales</taxon>
        <taxon>Alcaligenaceae</taxon>
        <taxon>Pusillimonas</taxon>
    </lineage>
</organism>
<evidence type="ECO:0000259" key="8">
    <source>
        <dbReference type="PROSITE" id="PS50110"/>
    </source>
</evidence>
<dbReference type="AlphaFoldDB" id="A0A842HQ11"/>
<dbReference type="EMBL" id="JACJUU010000018">
    <property type="protein sequence ID" value="MBC2771029.1"/>
    <property type="molecule type" value="Genomic_DNA"/>
</dbReference>
<dbReference type="PANTHER" id="PTHR43065:SF42">
    <property type="entry name" value="TWO-COMPONENT SENSOR PPRA"/>
    <property type="match status" value="1"/>
</dbReference>
<dbReference type="PRINTS" id="PR00344">
    <property type="entry name" value="BCTRLSENSOR"/>
</dbReference>
<dbReference type="SUPFAM" id="SSF47384">
    <property type="entry name" value="Homodimeric domain of signal transducing histidine kinase"/>
    <property type="match status" value="1"/>
</dbReference>
<dbReference type="InterPro" id="IPR011006">
    <property type="entry name" value="CheY-like_superfamily"/>
</dbReference>
<dbReference type="InterPro" id="IPR001789">
    <property type="entry name" value="Sig_transdc_resp-reg_receiver"/>
</dbReference>
<gene>
    <name evidence="9" type="ORF">GTU67_14045</name>
</gene>
<dbReference type="EC" id="2.7.13.3" evidence="2"/>
<accession>A0A842HQ11</accession>
<proteinExistence type="predicted"/>
<keyword evidence="5" id="KW-0418">Kinase</keyword>
<dbReference type="InterPro" id="IPR036890">
    <property type="entry name" value="HATPase_C_sf"/>
</dbReference>
<keyword evidence="10" id="KW-1185">Reference proteome</keyword>
<sequence length="557" mass="60435">MVALQALESKVLDAISQERELQDILDIVTHAVDGFIPDVVSSILLVKNGRLWHGSAPKHPQDYIQALNGVSIGEGFGSCGTSAARQQPVIVTDMITDPLWAPFQDIVDLIDARACWSTPVIGATGKVLATFGIYSHQPQPPTEEQLATINHICQFVRVAIERTQQREAARQVEQQLQVSQRREAIVKLTGGLAHDFNNLLTVILSNAGQLAEELAEGSEHKEMALDVKRAARRGADLIRNLLSFSRQQLLQPKPVHVNTLLTGMQTLAERVLDSRITLNLALNANPATIMVDPAQLENAVLNLVLNARDAIQNSGTVTLRTRTVNPHNAALPRHLPPDATYLLLEVQDDGQGIAPDAQEHIFDPFYTTKNVGNGSGLGLSMVDGFVKQSKGGVTVTSALTQGTTIGLYFPVMADAATAPGATSEIKTPPTGTGKILVVEDEPAVQVTLVRQLQKLGYEVLAASNGHEGLLELQRHPDIDLLLTDMMMPGGMDGQQLAALARRQKPNIRVVLSSGYSHKLAKDQDRTAEGYWLLPKPYLRVDLATLLKKALSEDPKPL</sequence>
<dbReference type="SUPFAM" id="SSF55874">
    <property type="entry name" value="ATPase domain of HSP90 chaperone/DNA topoisomerase II/histidine kinase"/>
    <property type="match status" value="1"/>
</dbReference>
<feature type="domain" description="Histidine kinase" evidence="7">
    <location>
        <begin position="191"/>
        <end position="413"/>
    </location>
</feature>
<dbReference type="Pfam" id="PF00072">
    <property type="entry name" value="Response_reg"/>
    <property type="match status" value="1"/>
</dbReference>
<dbReference type="SMART" id="SM00388">
    <property type="entry name" value="HisKA"/>
    <property type="match status" value="1"/>
</dbReference>
<evidence type="ECO:0000256" key="3">
    <source>
        <dbReference type="ARBA" id="ARBA00022553"/>
    </source>
</evidence>
<dbReference type="PANTHER" id="PTHR43065">
    <property type="entry name" value="SENSOR HISTIDINE KINASE"/>
    <property type="match status" value="1"/>
</dbReference>
<dbReference type="CDD" id="cd00082">
    <property type="entry name" value="HisKA"/>
    <property type="match status" value="1"/>
</dbReference>
<dbReference type="Pfam" id="PF02518">
    <property type="entry name" value="HATPase_c"/>
    <property type="match status" value="1"/>
</dbReference>
<dbReference type="Gene3D" id="1.10.287.130">
    <property type="match status" value="1"/>
</dbReference>
<dbReference type="InterPro" id="IPR036097">
    <property type="entry name" value="HisK_dim/P_sf"/>
</dbReference>
<dbReference type="InterPro" id="IPR003018">
    <property type="entry name" value="GAF"/>
</dbReference>
<dbReference type="Pfam" id="PF00512">
    <property type="entry name" value="HisKA"/>
    <property type="match status" value="1"/>
</dbReference>
<dbReference type="SMART" id="SM00065">
    <property type="entry name" value="GAF"/>
    <property type="match status" value="1"/>
</dbReference>
<dbReference type="InterPro" id="IPR004358">
    <property type="entry name" value="Sig_transdc_His_kin-like_C"/>
</dbReference>
<dbReference type="Gene3D" id="3.30.450.40">
    <property type="match status" value="1"/>
</dbReference>
<reference evidence="9 10" key="1">
    <citation type="submission" date="2020-08" db="EMBL/GenBank/DDBJ databases">
        <title>Paraeoetvoesia sp. YC-7-48 draft genome sequence.</title>
        <authorList>
            <person name="Yao L."/>
        </authorList>
    </citation>
    <scope>NUCLEOTIDE SEQUENCE [LARGE SCALE GENOMIC DNA]</scope>
    <source>
        <strain evidence="10">YC-7-48</strain>
    </source>
</reference>
<name>A0A842HQ11_9BURK</name>
<dbReference type="InterPro" id="IPR003661">
    <property type="entry name" value="HisK_dim/P_dom"/>
</dbReference>
<dbReference type="InterPro" id="IPR005467">
    <property type="entry name" value="His_kinase_dom"/>
</dbReference>
<dbReference type="Gene3D" id="3.30.565.10">
    <property type="entry name" value="Histidine kinase-like ATPase, C-terminal domain"/>
    <property type="match status" value="1"/>
</dbReference>
<evidence type="ECO:0000256" key="1">
    <source>
        <dbReference type="ARBA" id="ARBA00000085"/>
    </source>
</evidence>
<dbReference type="RefSeq" id="WP_185780669.1">
    <property type="nucleotide sequence ID" value="NZ_JACJUU010000018.1"/>
</dbReference>
<evidence type="ECO:0000256" key="2">
    <source>
        <dbReference type="ARBA" id="ARBA00012438"/>
    </source>
</evidence>
<protein>
    <recommendedName>
        <fullName evidence="2">histidine kinase</fullName>
        <ecNumber evidence="2">2.7.13.3</ecNumber>
    </recommendedName>
</protein>
<comment type="catalytic activity">
    <reaction evidence="1">
        <text>ATP + protein L-histidine = ADP + protein N-phospho-L-histidine.</text>
        <dbReference type="EC" id="2.7.13.3"/>
    </reaction>
</comment>
<evidence type="ECO:0000256" key="6">
    <source>
        <dbReference type="PROSITE-ProRule" id="PRU00169"/>
    </source>
</evidence>
<dbReference type="SMART" id="SM00387">
    <property type="entry name" value="HATPase_c"/>
    <property type="match status" value="1"/>
</dbReference>
<evidence type="ECO:0000256" key="4">
    <source>
        <dbReference type="ARBA" id="ARBA00022679"/>
    </source>
</evidence>
<comment type="caution">
    <text evidence="9">The sequence shown here is derived from an EMBL/GenBank/DDBJ whole genome shotgun (WGS) entry which is preliminary data.</text>
</comment>
<keyword evidence="3 6" id="KW-0597">Phosphoprotein</keyword>
<feature type="domain" description="Response regulatory" evidence="8">
    <location>
        <begin position="434"/>
        <end position="550"/>
    </location>
</feature>
<evidence type="ECO:0000313" key="10">
    <source>
        <dbReference type="Proteomes" id="UP000545386"/>
    </source>
</evidence>
<dbReference type="SUPFAM" id="SSF52172">
    <property type="entry name" value="CheY-like"/>
    <property type="match status" value="1"/>
</dbReference>
<evidence type="ECO:0000259" key="7">
    <source>
        <dbReference type="PROSITE" id="PS50109"/>
    </source>
</evidence>
<dbReference type="Pfam" id="PF13185">
    <property type="entry name" value="GAF_2"/>
    <property type="match status" value="1"/>
</dbReference>